<sequence>MGESQGVDIDMEKREVAEGQDSVGMNIVEVSPMDVNKPQDEQTKFDEQGAIDKVLLTIDEALSRQGVVEENDEGEADGVKKADSSGDGAKVRIAEKDVNMGKVQDKVTDLVDVDVDATDSEKVARVMPTSPGDFMLSDLLFAVGRKRVHGRDNKSRACKV</sequence>
<accession>A0A9D4U5L7</accession>
<feature type="region of interest" description="Disordered" evidence="1">
    <location>
        <begin position="66"/>
        <end position="87"/>
    </location>
</feature>
<evidence type="ECO:0000256" key="1">
    <source>
        <dbReference type="SAM" id="MobiDB-lite"/>
    </source>
</evidence>
<dbReference type="Proteomes" id="UP000886520">
    <property type="component" value="Chromosome 23"/>
</dbReference>
<evidence type="ECO:0000313" key="2">
    <source>
        <dbReference type="EMBL" id="KAI5061500.1"/>
    </source>
</evidence>
<protein>
    <submittedName>
        <fullName evidence="2">Uncharacterized protein</fullName>
    </submittedName>
</protein>
<comment type="caution">
    <text evidence="2">The sequence shown here is derived from an EMBL/GenBank/DDBJ whole genome shotgun (WGS) entry which is preliminary data.</text>
</comment>
<dbReference type="EMBL" id="JABFUD020000023">
    <property type="protein sequence ID" value="KAI5061500.1"/>
    <property type="molecule type" value="Genomic_DNA"/>
</dbReference>
<organism evidence="2 3">
    <name type="scientific">Adiantum capillus-veneris</name>
    <name type="common">Maidenhair fern</name>
    <dbReference type="NCBI Taxonomy" id="13818"/>
    <lineage>
        <taxon>Eukaryota</taxon>
        <taxon>Viridiplantae</taxon>
        <taxon>Streptophyta</taxon>
        <taxon>Embryophyta</taxon>
        <taxon>Tracheophyta</taxon>
        <taxon>Polypodiopsida</taxon>
        <taxon>Polypodiidae</taxon>
        <taxon>Polypodiales</taxon>
        <taxon>Pteridineae</taxon>
        <taxon>Pteridaceae</taxon>
        <taxon>Vittarioideae</taxon>
        <taxon>Adiantum</taxon>
    </lineage>
</organism>
<feature type="region of interest" description="Disordered" evidence="1">
    <location>
        <begin position="1"/>
        <end position="25"/>
    </location>
</feature>
<name>A0A9D4U5L7_ADICA</name>
<feature type="compositionally biased region" description="Basic and acidic residues" evidence="1">
    <location>
        <begin position="77"/>
        <end position="87"/>
    </location>
</feature>
<dbReference type="AlphaFoldDB" id="A0A9D4U5L7"/>
<keyword evidence="3" id="KW-1185">Reference proteome</keyword>
<proteinExistence type="predicted"/>
<reference evidence="2" key="1">
    <citation type="submission" date="2021-01" db="EMBL/GenBank/DDBJ databases">
        <title>Adiantum capillus-veneris genome.</title>
        <authorList>
            <person name="Fang Y."/>
            <person name="Liao Q."/>
        </authorList>
    </citation>
    <scope>NUCLEOTIDE SEQUENCE</scope>
    <source>
        <strain evidence="2">H3</strain>
        <tissue evidence="2">Leaf</tissue>
    </source>
</reference>
<evidence type="ECO:0000313" key="3">
    <source>
        <dbReference type="Proteomes" id="UP000886520"/>
    </source>
</evidence>
<gene>
    <name evidence="2" type="ORF">GOP47_0024005</name>
</gene>